<protein>
    <submittedName>
        <fullName evidence="2">Uncharacterized protein</fullName>
    </submittedName>
</protein>
<dbReference type="PaxDb" id="29760-VIT_13s0047g00280.t01"/>
<evidence type="ECO:0000313" key="2">
    <source>
        <dbReference type="EMBL" id="CCB52188.1"/>
    </source>
</evidence>
<feature type="compositionally biased region" description="Basic and acidic residues" evidence="1">
    <location>
        <begin position="95"/>
        <end position="105"/>
    </location>
</feature>
<dbReference type="Proteomes" id="UP000009183">
    <property type="component" value="Chromosome 13"/>
</dbReference>
<dbReference type="AlphaFoldDB" id="F6HIW3"/>
<dbReference type="HOGENOM" id="CLU_2230085_0_0_1"/>
<sequence>MIVKEPMILGLFNFTQGIRVNTIQQRRSESSKGRCMRGTFDPTCLEAIDANMEDWVEDPLAIEGEDLSWMVVSVPSDRSFVSAKVRNVDDCNDSTDERGSYDSKGIDGNSDL</sequence>
<accession>F6HIW3</accession>
<proteinExistence type="predicted"/>
<dbReference type="ExpressionAtlas" id="F6HIW3">
    <property type="expression patterns" value="baseline"/>
</dbReference>
<evidence type="ECO:0000313" key="3">
    <source>
        <dbReference type="Proteomes" id="UP000009183"/>
    </source>
</evidence>
<dbReference type="EMBL" id="FN595767">
    <property type="protein sequence ID" value="CCB52188.1"/>
    <property type="molecule type" value="Genomic_DNA"/>
</dbReference>
<organism evidence="2 3">
    <name type="scientific">Vitis vinifera</name>
    <name type="common">Grape</name>
    <dbReference type="NCBI Taxonomy" id="29760"/>
    <lineage>
        <taxon>Eukaryota</taxon>
        <taxon>Viridiplantae</taxon>
        <taxon>Streptophyta</taxon>
        <taxon>Embryophyta</taxon>
        <taxon>Tracheophyta</taxon>
        <taxon>Spermatophyta</taxon>
        <taxon>Magnoliopsida</taxon>
        <taxon>eudicotyledons</taxon>
        <taxon>Gunneridae</taxon>
        <taxon>Pentapetalae</taxon>
        <taxon>rosids</taxon>
        <taxon>Vitales</taxon>
        <taxon>Vitaceae</taxon>
        <taxon>Viteae</taxon>
        <taxon>Vitis</taxon>
    </lineage>
</organism>
<dbReference type="InParanoid" id="F6HIW3"/>
<name>F6HIW3_VITVI</name>
<evidence type="ECO:0000256" key="1">
    <source>
        <dbReference type="SAM" id="MobiDB-lite"/>
    </source>
</evidence>
<reference evidence="3" key="1">
    <citation type="journal article" date="2007" name="Nature">
        <title>The grapevine genome sequence suggests ancestral hexaploidization in major angiosperm phyla.</title>
        <authorList>
            <consortium name="The French-Italian Public Consortium for Grapevine Genome Characterization."/>
            <person name="Jaillon O."/>
            <person name="Aury J.-M."/>
            <person name="Noel B."/>
            <person name="Policriti A."/>
            <person name="Clepet C."/>
            <person name="Casagrande A."/>
            <person name="Choisne N."/>
            <person name="Aubourg S."/>
            <person name="Vitulo N."/>
            <person name="Jubin C."/>
            <person name="Vezzi A."/>
            <person name="Legeai F."/>
            <person name="Hugueney P."/>
            <person name="Dasilva C."/>
            <person name="Horner D."/>
            <person name="Mica E."/>
            <person name="Jublot D."/>
            <person name="Poulain J."/>
            <person name="Bruyere C."/>
            <person name="Billault A."/>
            <person name="Segurens B."/>
            <person name="Gouyvenoux M."/>
            <person name="Ugarte E."/>
            <person name="Cattonaro F."/>
            <person name="Anthouard V."/>
            <person name="Vico V."/>
            <person name="Del Fabbro C."/>
            <person name="Alaux M."/>
            <person name="Di Gaspero G."/>
            <person name="Dumas V."/>
            <person name="Felice N."/>
            <person name="Paillard S."/>
            <person name="Juman I."/>
            <person name="Moroldo M."/>
            <person name="Scalabrin S."/>
            <person name="Canaguier A."/>
            <person name="Le Clainche I."/>
            <person name="Malacrida G."/>
            <person name="Durand E."/>
            <person name="Pesole G."/>
            <person name="Laucou V."/>
            <person name="Chatelet P."/>
            <person name="Merdinoglu D."/>
            <person name="Delledonne M."/>
            <person name="Pezzotti M."/>
            <person name="Lecharny A."/>
            <person name="Scarpelli C."/>
            <person name="Artiguenave F."/>
            <person name="Pe M.E."/>
            <person name="Valle G."/>
            <person name="Morgante M."/>
            <person name="Caboche M."/>
            <person name="Adam-Blondon A.-F."/>
            <person name="Weissenbach J."/>
            <person name="Quetier F."/>
            <person name="Wincker P."/>
        </authorList>
    </citation>
    <scope>NUCLEOTIDE SEQUENCE [LARGE SCALE GENOMIC DNA]</scope>
    <source>
        <strain evidence="3">cv. Pinot noir / PN40024</strain>
    </source>
</reference>
<feature type="region of interest" description="Disordered" evidence="1">
    <location>
        <begin position="89"/>
        <end position="112"/>
    </location>
</feature>
<gene>
    <name evidence="2" type="ordered locus">VIT_13s0047g00280</name>
</gene>
<keyword evidence="3" id="KW-1185">Reference proteome</keyword>